<keyword evidence="3 6" id="KW-0812">Transmembrane</keyword>
<feature type="transmembrane region" description="Helical" evidence="6">
    <location>
        <begin position="56"/>
        <end position="76"/>
    </location>
</feature>
<comment type="subcellular location">
    <subcellularLocation>
        <location evidence="1">Membrane</location>
        <topology evidence="1">Multi-pass membrane protein</topology>
    </subcellularLocation>
</comment>
<comment type="caution">
    <text evidence="7">The sequence shown here is derived from an EMBL/GenBank/DDBJ whole genome shotgun (WGS) entry which is preliminary data.</text>
</comment>
<keyword evidence="4 6" id="KW-1133">Transmembrane helix</keyword>
<dbReference type="OrthoDB" id="1924702at2759"/>
<dbReference type="PANTHER" id="PTHR47830:SF1">
    <property type="entry name" value="OS11G0534100 PROTEIN"/>
    <property type="match status" value="1"/>
</dbReference>
<keyword evidence="5 6" id="KW-0472">Membrane</keyword>
<proteinExistence type="inferred from homology"/>
<dbReference type="GO" id="GO:0016020">
    <property type="term" value="C:membrane"/>
    <property type="evidence" value="ECO:0007669"/>
    <property type="project" value="UniProtKB-SubCell"/>
</dbReference>
<keyword evidence="8" id="KW-1185">Reference proteome</keyword>
<accession>A0A833VTE2</accession>
<dbReference type="InterPro" id="IPR006904">
    <property type="entry name" value="DUF716"/>
</dbReference>
<protein>
    <submittedName>
        <fullName evidence="7">Uncharacterized protein</fullName>
    </submittedName>
</protein>
<evidence type="ECO:0000256" key="4">
    <source>
        <dbReference type="ARBA" id="ARBA00022989"/>
    </source>
</evidence>
<dbReference type="EMBL" id="SWLB01000009">
    <property type="protein sequence ID" value="KAF3334423.1"/>
    <property type="molecule type" value="Genomic_DNA"/>
</dbReference>
<evidence type="ECO:0000256" key="3">
    <source>
        <dbReference type="ARBA" id="ARBA00022692"/>
    </source>
</evidence>
<reference evidence="7" key="1">
    <citation type="submission" date="2020-01" db="EMBL/GenBank/DDBJ databases">
        <title>Genome sequence of Kobresia littledalei, the first chromosome-level genome in the family Cyperaceae.</title>
        <authorList>
            <person name="Qu G."/>
        </authorList>
    </citation>
    <scope>NUCLEOTIDE SEQUENCE</scope>
    <source>
        <strain evidence="7">C.B.Clarke</strain>
        <tissue evidence="7">Leaf</tissue>
    </source>
</reference>
<name>A0A833VTE2_9POAL</name>
<organism evidence="7 8">
    <name type="scientific">Carex littledalei</name>
    <dbReference type="NCBI Taxonomy" id="544730"/>
    <lineage>
        <taxon>Eukaryota</taxon>
        <taxon>Viridiplantae</taxon>
        <taxon>Streptophyta</taxon>
        <taxon>Embryophyta</taxon>
        <taxon>Tracheophyta</taxon>
        <taxon>Spermatophyta</taxon>
        <taxon>Magnoliopsida</taxon>
        <taxon>Liliopsida</taxon>
        <taxon>Poales</taxon>
        <taxon>Cyperaceae</taxon>
        <taxon>Cyperoideae</taxon>
        <taxon>Cariceae</taxon>
        <taxon>Carex</taxon>
        <taxon>Carex subgen. Euthyceras</taxon>
    </lineage>
</organism>
<dbReference type="Proteomes" id="UP000623129">
    <property type="component" value="Unassembled WGS sequence"/>
</dbReference>
<gene>
    <name evidence="7" type="ORF">FCM35_KLT21027</name>
</gene>
<dbReference type="PANTHER" id="PTHR47830">
    <property type="entry name" value="OS11G0534100 PROTEIN"/>
    <property type="match status" value="1"/>
</dbReference>
<evidence type="ECO:0000256" key="2">
    <source>
        <dbReference type="ARBA" id="ARBA00006948"/>
    </source>
</evidence>
<dbReference type="AlphaFoldDB" id="A0A833VTE2"/>
<comment type="similarity">
    <text evidence="2">Belongs to the TMEM45 family.</text>
</comment>
<feature type="transmembrane region" description="Helical" evidence="6">
    <location>
        <begin position="82"/>
        <end position="101"/>
    </location>
</feature>
<feature type="transmembrane region" description="Helical" evidence="6">
    <location>
        <begin position="145"/>
        <end position="166"/>
    </location>
</feature>
<evidence type="ECO:0000256" key="6">
    <source>
        <dbReference type="SAM" id="Phobius"/>
    </source>
</evidence>
<evidence type="ECO:0000256" key="5">
    <source>
        <dbReference type="ARBA" id="ARBA00023136"/>
    </source>
</evidence>
<sequence>MAFLLFYHLLSFLYLFPYGLYHLISSTRSYLLPSSSPYKALPFHPLPLPSSPLRSIPLHFSLVFLLLSCFVSPFLYPSILLSLQFTLPLLLFTLLSISLLLFPPPSDLVFLLASLSFYFLSLAASNSSNTYPPTDLQSKSLSLSSVISLVSALSSLTLAISPRIFLAELTLASSISLHGLWSLQSGLSLYADAFIPNGCHALLEKPGVTRCDLDESRARAVEIFDLAFVLHITVIAVIAVAVYGVVAKVQGGSGGNGNARRHNSVSYDVLPTTSGAAAMDELEHHVPMKAMAKTTAQE</sequence>
<feature type="transmembrane region" description="Helical" evidence="6">
    <location>
        <begin position="226"/>
        <end position="246"/>
    </location>
</feature>
<evidence type="ECO:0000256" key="1">
    <source>
        <dbReference type="ARBA" id="ARBA00004141"/>
    </source>
</evidence>
<feature type="transmembrane region" description="Helical" evidence="6">
    <location>
        <begin position="108"/>
        <end position="125"/>
    </location>
</feature>
<evidence type="ECO:0000313" key="7">
    <source>
        <dbReference type="EMBL" id="KAF3334423.1"/>
    </source>
</evidence>
<feature type="transmembrane region" description="Helical" evidence="6">
    <location>
        <begin position="6"/>
        <end position="24"/>
    </location>
</feature>
<evidence type="ECO:0000313" key="8">
    <source>
        <dbReference type="Proteomes" id="UP000623129"/>
    </source>
</evidence>
<dbReference type="Pfam" id="PF04819">
    <property type="entry name" value="DUF716"/>
    <property type="match status" value="1"/>
</dbReference>